<feature type="modified residue" description="N6-carboxylysine" evidence="15">
    <location>
        <position position="235"/>
    </location>
</feature>
<feature type="binding site" evidence="15">
    <location>
        <position position="203"/>
    </location>
    <ligand>
        <name>UDP-N-acetyl-alpha-D-muramoyl-L-alanyl-D-glutamate</name>
        <dbReference type="ChEBI" id="CHEBI:83900"/>
    </ligand>
</feature>
<feature type="binding site" evidence="15">
    <location>
        <begin position="168"/>
        <end position="169"/>
    </location>
    <ligand>
        <name>UDP-N-acetyl-alpha-D-muramoyl-L-alanyl-D-glutamate</name>
        <dbReference type="ChEBI" id="CHEBI:83900"/>
    </ligand>
</feature>
<evidence type="ECO:0000256" key="5">
    <source>
        <dbReference type="ARBA" id="ARBA00022984"/>
    </source>
</evidence>
<dbReference type="GO" id="GO:0008765">
    <property type="term" value="F:UDP-N-acetylmuramoylalanyl-D-glutamate-2,6-diaminopimelate ligase activity"/>
    <property type="evidence" value="ECO:0007669"/>
    <property type="project" value="UniProtKB-UniRule"/>
</dbReference>
<dbReference type="Pfam" id="PF02875">
    <property type="entry name" value="Mur_ligase_C"/>
    <property type="match status" value="1"/>
</dbReference>
<evidence type="ECO:0000259" key="19">
    <source>
        <dbReference type="Pfam" id="PF08245"/>
    </source>
</evidence>
<evidence type="ECO:0000256" key="4">
    <source>
        <dbReference type="ARBA" id="ARBA00022960"/>
    </source>
</evidence>
<dbReference type="SUPFAM" id="SSF63418">
    <property type="entry name" value="MurE/MurF N-terminal domain"/>
    <property type="match status" value="1"/>
</dbReference>
<comment type="catalytic activity">
    <reaction evidence="8 15">
        <text>UDP-N-acetyl-alpha-D-muramoyl-L-alanyl-D-glutamate + meso-2,6-diaminopimelate + ATP = UDP-N-acetyl-alpha-D-muramoyl-L-alanyl-gamma-D-glutamyl-meso-2,6-diaminopimelate + ADP + phosphate + H(+)</text>
        <dbReference type="Rhea" id="RHEA:23676"/>
        <dbReference type="ChEBI" id="CHEBI:15378"/>
        <dbReference type="ChEBI" id="CHEBI:30616"/>
        <dbReference type="ChEBI" id="CHEBI:43474"/>
        <dbReference type="ChEBI" id="CHEBI:57791"/>
        <dbReference type="ChEBI" id="CHEBI:83900"/>
        <dbReference type="ChEBI" id="CHEBI:83905"/>
        <dbReference type="ChEBI" id="CHEBI:456216"/>
        <dbReference type="EC" id="6.3.2.13"/>
    </reaction>
</comment>
<dbReference type="PANTHER" id="PTHR23135">
    <property type="entry name" value="MUR LIGASE FAMILY MEMBER"/>
    <property type="match status" value="1"/>
</dbReference>
<feature type="domain" description="Mur ligase C-terminal" evidence="18">
    <location>
        <begin position="354"/>
        <end position="482"/>
    </location>
</feature>
<dbReference type="GO" id="GO:0005737">
    <property type="term" value="C:cytoplasm"/>
    <property type="evidence" value="ECO:0007669"/>
    <property type="project" value="UniProtKB-SubCell"/>
</dbReference>
<protein>
    <recommendedName>
        <fullName evidence="11 15">UDP-N-acetylmuramoyl-L-alanyl-D-glutamate--2,6-diaminopimelate ligase</fullName>
        <ecNumber evidence="10 15">6.3.2.13</ecNumber>
    </recommendedName>
    <alternativeName>
        <fullName evidence="12 15">Meso-A2pm-adding enzyme</fullName>
    </alternativeName>
    <alternativeName>
        <fullName evidence="13 15">Meso-diaminopimelate-adding enzyme</fullName>
    </alternativeName>
    <alternativeName>
        <fullName evidence="14 15">UDP-MurNAc-L-Ala-D-Glu:meso-diaminopimelate ligase</fullName>
    </alternativeName>
    <alternativeName>
        <fullName evidence="15">UDP-MurNAc-tripeptide synthetase</fullName>
    </alternativeName>
    <alternativeName>
        <fullName evidence="15">UDP-N-acetylmuramyl-tripeptide synthetase</fullName>
    </alternativeName>
</protein>
<evidence type="ECO:0000256" key="7">
    <source>
        <dbReference type="ARBA" id="ARBA00023316"/>
    </source>
</evidence>
<dbReference type="PANTHER" id="PTHR23135:SF4">
    <property type="entry name" value="UDP-N-ACETYLMURAMOYL-L-ALANYL-D-GLUTAMATE--2,6-DIAMINOPIMELATE LIGASE MURE HOMOLOG, CHLOROPLASTIC"/>
    <property type="match status" value="1"/>
</dbReference>
<evidence type="ECO:0000256" key="16">
    <source>
        <dbReference type="RuleBase" id="RU004135"/>
    </source>
</evidence>
<feature type="domain" description="Mur ligase central" evidence="19">
    <location>
        <begin position="124"/>
        <end position="332"/>
    </location>
</feature>
<feature type="binding site" evidence="15">
    <location>
        <position position="484"/>
    </location>
    <ligand>
        <name>meso-2,6-diaminopimelate</name>
        <dbReference type="ChEBI" id="CHEBI:57791"/>
    </ligand>
</feature>
<keyword evidence="21" id="KW-1185">Reference proteome</keyword>
<dbReference type="HAMAP" id="MF_00208">
    <property type="entry name" value="MurE"/>
    <property type="match status" value="1"/>
</dbReference>
<evidence type="ECO:0000256" key="13">
    <source>
        <dbReference type="ARBA" id="ARBA00076158"/>
    </source>
</evidence>
<name>A0A521BLY2_9BACL</name>
<evidence type="ECO:0000256" key="9">
    <source>
        <dbReference type="ARBA" id="ARBA00056782"/>
    </source>
</evidence>
<comment type="subcellular location">
    <subcellularLocation>
        <location evidence="15 16">Cytoplasm</location>
    </subcellularLocation>
</comment>
<keyword evidence="15" id="KW-0547">Nucleotide-binding</keyword>
<keyword evidence="15 20" id="KW-0436">Ligase</keyword>
<keyword evidence="3 15" id="KW-0132">Cell division</keyword>
<dbReference type="AlphaFoldDB" id="A0A521BLY2"/>
<keyword evidence="7 15" id="KW-0961">Cell wall biogenesis/degradation</keyword>
<dbReference type="EC" id="6.3.2.13" evidence="10 15"/>
<dbReference type="GO" id="GO:0009252">
    <property type="term" value="P:peptidoglycan biosynthetic process"/>
    <property type="evidence" value="ECO:0007669"/>
    <property type="project" value="UniProtKB-UniRule"/>
</dbReference>
<evidence type="ECO:0000256" key="10">
    <source>
        <dbReference type="ARBA" id="ARBA00066633"/>
    </source>
</evidence>
<keyword evidence="15" id="KW-0067">ATP-binding</keyword>
<dbReference type="InterPro" id="IPR013221">
    <property type="entry name" value="Mur_ligase_cen"/>
</dbReference>
<keyword evidence="15" id="KW-0963">Cytoplasm</keyword>
<comment type="similarity">
    <text evidence="2 15">Belongs to the MurCDEF family. MurE subfamily.</text>
</comment>
<dbReference type="Gene3D" id="3.40.1390.10">
    <property type="entry name" value="MurE/MurF, N-terminal domain"/>
    <property type="match status" value="1"/>
</dbReference>
<comment type="cofactor">
    <cofactor evidence="15">
        <name>Mg(2+)</name>
        <dbReference type="ChEBI" id="CHEBI:18420"/>
    </cofactor>
</comment>
<comment type="function">
    <text evidence="9 15">Catalyzes the addition of meso-diaminopimelic acid to the nucleotide precursor UDP-N-acetylmuramoyl-L-alanyl-D-glutamate (UMAG) in the biosynthesis of bacterial cell-wall peptidoglycan.</text>
</comment>
<keyword evidence="5 15" id="KW-0573">Peptidoglycan synthesis</keyword>
<feature type="binding site" evidence="15">
    <location>
        <position position="480"/>
    </location>
    <ligand>
        <name>meso-2,6-diaminopimelate</name>
        <dbReference type="ChEBI" id="CHEBI:57791"/>
    </ligand>
</feature>
<dbReference type="GO" id="GO:0071555">
    <property type="term" value="P:cell wall organization"/>
    <property type="evidence" value="ECO:0007669"/>
    <property type="project" value="UniProtKB-KW"/>
</dbReference>
<dbReference type="Pfam" id="PF01225">
    <property type="entry name" value="Mur_ligase"/>
    <property type="match status" value="1"/>
</dbReference>
<dbReference type="InterPro" id="IPR005761">
    <property type="entry name" value="UDP-N-AcMur-Glu-dNH2Pim_ligase"/>
</dbReference>
<dbReference type="InterPro" id="IPR004101">
    <property type="entry name" value="Mur_ligase_C"/>
</dbReference>
<dbReference type="GO" id="GO:0008360">
    <property type="term" value="P:regulation of cell shape"/>
    <property type="evidence" value="ECO:0007669"/>
    <property type="project" value="UniProtKB-KW"/>
</dbReference>
<dbReference type="NCBIfam" id="NF001124">
    <property type="entry name" value="PRK00139.1-2"/>
    <property type="match status" value="1"/>
</dbReference>
<keyword evidence="6 15" id="KW-0131">Cell cycle</keyword>
<dbReference type="FunFam" id="3.90.190.20:FF:000006">
    <property type="entry name" value="UDP-N-acetylmuramoyl-L-alanyl-D-glutamate--2,6-diaminopimelate ligase"/>
    <property type="match status" value="1"/>
</dbReference>
<keyword evidence="4 15" id="KW-0133">Cell shape</keyword>
<reference evidence="20 21" key="1">
    <citation type="submission" date="2017-05" db="EMBL/GenBank/DDBJ databases">
        <authorList>
            <person name="Varghese N."/>
            <person name="Submissions S."/>
        </authorList>
    </citation>
    <scope>NUCLEOTIDE SEQUENCE [LARGE SCALE GENOMIC DNA]</scope>
    <source>
        <strain evidence="20 21">DSM 45474</strain>
    </source>
</reference>
<feature type="binding site" evidence="15">
    <location>
        <begin position="126"/>
        <end position="132"/>
    </location>
    <ligand>
        <name>ATP</name>
        <dbReference type="ChEBI" id="CHEBI:30616"/>
    </ligand>
</feature>
<dbReference type="Gene3D" id="3.90.190.20">
    <property type="entry name" value="Mur ligase, C-terminal domain"/>
    <property type="match status" value="1"/>
</dbReference>
<evidence type="ECO:0000256" key="6">
    <source>
        <dbReference type="ARBA" id="ARBA00023306"/>
    </source>
</evidence>
<evidence type="ECO:0000313" key="20">
    <source>
        <dbReference type="EMBL" id="SMO48109.1"/>
    </source>
</evidence>
<dbReference type="SUPFAM" id="SSF53623">
    <property type="entry name" value="MurD-like peptide ligases, catalytic domain"/>
    <property type="match status" value="1"/>
</dbReference>
<dbReference type="SUPFAM" id="SSF53244">
    <property type="entry name" value="MurD-like peptide ligases, peptide-binding domain"/>
    <property type="match status" value="1"/>
</dbReference>
<dbReference type="EMBL" id="FXTI01000002">
    <property type="protein sequence ID" value="SMO48109.1"/>
    <property type="molecule type" value="Genomic_DNA"/>
</dbReference>
<feature type="binding site" evidence="15">
    <location>
        <position position="195"/>
    </location>
    <ligand>
        <name>UDP-N-acetyl-alpha-D-muramoyl-L-alanyl-D-glutamate</name>
        <dbReference type="ChEBI" id="CHEBI:83900"/>
    </ligand>
</feature>
<dbReference type="Pfam" id="PF08245">
    <property type="entry name" value="Mur_ligase_M"/>
    <property type="match status" value="1"/>
</dbReference>
<dbReference type="InterPro" id="IPR000713">
    <property type="entry name" value="Mur_ligase_N"/>
</dbReference>
<feature type="short sequence motif" description="Meso-diaminopimelate recognition motif" evidence="15">
    <location>
        <begin position="427"/>
        <end position="430"/>
    </location>
</feature>
<comment type="caution">
    <text evidence="15">Lacks conserved residue(s) required for the propagation of feature annotation.</text>
</comment>
<organism evidence="20 21">
    <name type="scientific">Melghirimyces algeriensis</name>
    <dbReference type="NCBI Taxonomy" id="910412"/>
    <lineage>
        <taxon>Bacteria</taxon>
        <taxon>Bacillati</taxon>
        <taxon>Bacillota</taxon>
        <taxon>Bacilli</taxon>
        <taxon>Bacillales</taxon>
        <taxon>Thermoactinomycetaceae</taxon>
        <taxon>Melghirimyces</taxon>
    </lineage>
</organism>
<dbReference type="InterPro" id="IPR036565">
    <property type="entry name" value="Mur-like_cat_sf"/>
</dbReference>
<evidence type="ECO:0000256" key="8">
    <source>
        <dbReference type="ARBA" id="ARBA00050251"/>
    </source>
</evidence>
<dbReference type="GO" id="GO:0051301">
    <property type="term" value="P:cell division"/>
    <property type="evidence" value="ECO:0007669"/>
    <property type="project" value="UniProtKB-KW"/>
</dbReference>
<comment type="pathway">
    <text evidence="1 15 16">Cell wall biogenesis; peptidoglycan biosynthesis.</text>
</comment>
<evidence type="ECO:0000259" key="17">
    <source>
        <dbReference type="Pfam" id="PF01225"/>
    </source>
</evidence>
<dbReference type="GO" id="GO:0000287">
    <property type="term" value="F:magnesium ion binding"/>
    <property type="evidence" value="ECO:0007669"/>
    <property type="project" value="UniProtKB-UniRule"/>
</dbReference>
<dbReference type="InterPro" id="IPR036615">
    <property type="entry name" value="Mur_ligase_C_dom_sf"/>
</dbReference>
<proteinExistence type="inferred from homology"/>
<sequence length="510" mass="56602">MKGGRRLSPSRAARYVMKLEELIPSLMVAEIKGNTDVEIKGMEMDSRQVKPEDLFIAVKGFHVDGHRFIPEAIQRGAAAIVVEENIHLKEDIPVIRVPDTHRAMAVLASTFYRHPTRHLKLIGVTGTNGKTTVTHLIRDILQDSGRMTGLIGTMNMKIGDRVYPVKNTTPESLELQRGFREMVDRGCSHAVIEASSHALHMGRTRGCQFKTVVFTNLTQDHLDYHGTMEHYRAAKGLLFSQLGNAYQDRSEDQPLAVLNIDDEASSYFKEITSGQVITYSIKQPADVYAEHIQFHPGGTSFKLKTFHGSVDVQMKLMGTFNVYNVLAATAVALGEGISIEQIRKTLSRVQGVPGRFERVDEGQSFTVLVDYAHTPDSLENVLTTIREFAMGKVTCVVGCGGDRDRTKRPQMAQIAASYSEQAIITSDNPRTEDPQQIIDDMMDGVNGFSPERVKSIVDRTEAIRSAIHSASAGDVVLIAGKGHETYQEIDGIRYDFDDREVARQAILEKG</sequence>
<dbReference type="NCBIfam" id="TIGR01085">
    <property type="entry name" value="murE"/>
    <property type="match status" value="1"/>
</dbReference>
<evidence type="ECO:0000256" key="1">
    <source>
        <dbReference type="ARBA" id="ARBA00004752"/>
    </source>
</evidence>
<evidence type="ECO:0000256" key="3">
    <source>
        <dbReference type="ARBA" id="ARBA00022618"/>
    </source>
</evidence>
<feature type="binding site" evidence="15">
    <location>
        <begin position="427"/>
        <end position="430"/>
    </location>
    <ligand>
        <name>meso-2,6-diaminopimelate</name>
        <dbReference type="ChEBI" id="CHEBI:57791"/>
    </ligand>
</feature>
<dbReference type="NCBIfam" id="NF001126">
    <property type="entry name" value="PRK00139.1-4"/>
    <property type="match status" value="1"/>
</dbReference>
<evidence type="ECO:0000256" key="2">
    <source>
        <dbReference type="ARBA" id="ARBA00005898"/>
    </source>
</evidence>
<feature type="binding site" evidence="15">
    <location>
        <position position="167"/>
    </location>
    <ligand>
        <name>UDP-N-acetyl-alpha-D-muramoyl-L-alanyl-D-glutamate</name>
        <dbReference type="ChEBI" id="CHEBI:83900"/>
    </ligand>
</feature>
<dbReference type="UniPathway" id="UPA00219"/>
<gene>
    <name evidence="15" type="primary">murE</name>
    <name evidence="20" type="ORF">SAMN06264849_102197</name>
</gene>
<feature type="binding site" evidence="15">
    <location>
        <position position="403"/>
    </location>
    <ligand>
        <name>meso-2,6-diaminopimelate</name>
        <dbReference type="ChEBI" id="CHEBI:57791"/>
    </ligand>
</feature>
<dbReference type="InterPro" id="IPR035911">
    <property type="entry name" value="MurE/MurF_N"/>
</dbReference>
<evidence type="ECO:0000259" key="18">
    <source>
        <dbReference type="Pfam" id="PF02875"/>
    </source>
</evidence>
<evidence type="ECO:0000256" key="12">
    <source>
        <dbReference type="ARBA" id="ARBA00075482"/>
    </source>
</evidence>
<dbReference type="Gene3D" id="3.40.1190.10">
    <property type="entry name" value="Mur-like, catalytic domain"/>
    <property type="match status" value="1"/>
</dbReference>
<dbReference type="Proteomes" id="UP000315636">
    <property type="component" value="Unassembled WGS sequence"/>
</dbReference>
<feature type="binding site" evidence="15">
    <location>
        <position position="46"/>
    </location>
    <ligand>
        <name>UDP-N-acetyl-alpha-D-muramoyl-L-alanyl-D-glutamate</name>
        <dbReference type="ChEBI" id="CHEBI:83900"/>
    </ligand>
</feature>
<evidence type="ECO:0000313" key="21">
    <source>
        <dbReference type="Proteomes" id="UP000315636"/>
    </source>
</evidence>
<dbReference type="GO" id="GO:0005524">
    <property type="term" value="F:ATP binding"/>
    <property type="evidence" value="ECO:0007669"/>
    <property type="project" value="UniProtKB-UniRule"/>
</dbReference>
<evidence type="ECO:0000256" key="15">
    <source>
        <dbReference type="HAMAP-Rule" id="MF_00208"/>
    </source>
</evidence>
<evidence type="ECO:0000256" key="11">
    <source>
        <dbReference type="ARBA" id="ARBA00072883"/>
    </source>
</evidence>
<comment type="PTM">
    <text evidence="15">Carboxylation is probably crucial for Mg(2+) binding and, consequently, for the gamma-phosphate positioning of ATP.</text>
</comment>
<accession>A0A521BLY2</accession>
<keyword evidence="15" id="KW-0460">Magnesium</keyword>
<evidence type="ECO:0000256" key="14">
    <source>
        <dbReference type="ARBA" id="ARBA00081560"/>
    </source>
</evidence>
<feature type="domain" description="Mur ligase N-terminal catalytic" evidence="17">
    <location>
        <begin position="38"/>
        <end position="112"/>
    </location>
</feature>